<feature type="transmembrane region" description="Helical" evidence="2">
    <location>
        <begin position="175"/>
        <end position="200"/>
    </location>
</feature>
<feature type="domain" description="GPI ethanolamine phosphate transferase 2 C-terminal" evidence="3">
    <location>
        <begin position="428"/>
        <end position="636"/>
    </location>
</feature>
<accession>A0A7J7ZE35</accession>
<dbReference type="Pfam" id="PF19316">
    <property type="entry name" value="PIGO_PIGG"/>
    <property type="match status" value="1"/>
</dbReference>
<dbReference type="GO" id="GO:0051267">
    <property type="term" value="F:CP2 mannose-ethanolamine phosphotransferase activity"/>
    <property type="evidence" value="ECO:0007669"/>
    <property type="project" value="TreeGrafter"/>
</dbReference>
<dbReference type="PANTHER" id="PTHR23072">
    <property type="entry name" value="PHOSPHATIDYLINOSITOL GLYCAN-RELATED"/>
    <property type="match status" value="1"/>
</dbReference>
<evidence type="ECO:0000256" key="2">
    <source>
        <dbReference type="SAM" id="Phobius"/>
    </source>
</evidence>
<feature type="transmembrane region" description="Helical" evidence="2">
    <location>
        <begin position="147"/>
        <end position="163"/>
    </location>
</feature>
<feature type="region of interest" description="Disordered" evidence="1">
    <location>
        <begin position="34"/>
        <end position="55"/>
    </location>
</feature>
<feature type="transmembrane region" description="Helical" evidence="2">
    <location>
        <begin position="593"/>
        <end position="616"/>
    </location>
</feature>
<keyword evidence="2" id="KW-0812">Transmembrane</keyword>
<dbReference type="Proteomes" id="UP000585614">
    <property type="component" value="Unassembled WGS sequence"/>
</dbReference>
<evidence type="ECO:0000259" key="3">
    <source>
        <dbReference type="Pfam" id="PF19316"/>
    </source>
</evidence>
<dbReference type="InterPro" id="IPR017850">
    <property type="entry name" value="Alkaline_phosphatase_core_sf"/>
</dbReference>
<evidence type="ECO:0000256" key="1">
    <source>
        <dbReference type="SAM" id="MobiDB-lite"/>
    </source>
</evidence>
<feature type="transmembrane region" description="Helical" evidence="2">
    <location>
        <begin position="397"/>
        <end position="418"/>
    </location>
</feature>
<feature type="transmembrane region" description="Helical" evidence="2">
    <location>
        <begin position="430"/>
        <end position="447"/>
    </location>
</feature>
<dbReference type="AlphaFoldDB" id="A0A7J7ZE35"/>
<keyword evidence="2" id="KW-1133">Transmembrane helix</keyword>
<feature type="transmembrane region" description="Helical" evidence="2">
    <location>
        <begin position="628"/>
        <end position="648"/>
    </location>
</feature>
<comment type="caution">
    <text evidence="4">The sequence shown here is derived from an EMBL/GenBank/DDBJ whole genome shotgun (WGS) entry which is preliminary data.</text>
</comment>
<keyword evidence="2" id="KW-0472">Membrane</keyword>
<feature type="transmembrane region" description="Helical" evidence="2">
    <location>
        <begin position="368"/>
        <end position="385"/>
    </location>
</feature>
<proteinExistence type="predicted"/>
<reference evidence="4 5" key="1">
    <citation type="journal article" date="2020" name="Nature">
        <title>Six reference-quality genomes reveal evolution of bat adaptations.</title>
        <authorList>
            <person name="Jebb D."/>
            <person name="Huang Z."/>
            <person name="Pippel M."/>
            <person name="Hughes G.M."/>
            <person name="Lavrichenko K."/>
            <person name="Devanna P."/>
            <person name="Winkler S."/>
            <person name="Jermiin L.S."/>
            <person name="Skirmuntt E.C."/>
            <person name="Katzourakis A."/>
            <person name="Burkitt-Gray L."/>
            <person name="Ray D.A."/>
            <person name="Sullivan K.A.M."/>
            <person name="Roscito J.G."/>
            <person name="Kirilenko B.M."/>
            <person name="Davalos L.M."/>
            <person name="Corthals A.P."/>
            <person name="Power M.L."/>
            <person name="Jones G."/>
            <person name="Ransome R.D."/>
            <person name="Dechmann D.K.N."/>
            <person name="Locatelli A.G."/>
            <person name="Puechmaille S.J."/>
            <person name="Fedrigo O."/>
            <person name="Jarvis E.D."/>
            <person name="Hiller M."/>
            <person name="Vernes S.C."/>
            <person name="Myers E.W."/>
            <person name="Teeling E.C."/>
        </authorList>
    </citation>
    <scope>NUCLEOTIDE SEQUENCE [LARGE SCALE GENOMIC DNA]</scope>
    <source>
        <strain evidence="4">MRhiFer1</strain>
        <tissue evidence="4">Lung</tissue>
    </source>
</reference>
<dbReference type="SUPFAM" id="SSF53649">
    <property type="entry name" value="Alkaline phosphatase-like"/>
    <property type="match status" value="1"/>
</dbReference>
<dbReference type="Gene3D" id="3.40.720.10">
    <property type="entry name" value="Alkaline Phosphatase, subunit A"/>
    <property type="match status" value="1"/>
</dbReference>
<feature type="transmembrane region" description="Helical" evidence="2">
    <location>
        <begin position="551"/>
        <end position="572"/>
    </location>
</feature>
<dbReference type="GO" id="GO:0005789">
    <property type="term" value="C:endoplasmic reticulum membrane"/>
    <property type="evidence" value="ECO:0007669"/>
    <property type="project" value="TreeGrafter"/>
</dbReference>
<gene>
    <name evidence="4" type="ORF">mRhiFer1_012978</name>
</gene>
<organism evidence="4 5">
    <name type="scientific">Rhinolophus ferrumequinum</name>
    <name type="common">Greater horseshoe bat</name>
    <dbReference type="NCBI Taxonomy" id="59479"/>
    <lineage>
        <taxon>Eukaryota</taxon>
        <taxon>Metazoa</taxon>
        <taxon>Chordata</taxon>
        <taxon>Craniata</taxon>
        <taxon>Vertebrata</taxon>
        <taxon>Euteleostomi</taxon>
        <taxon>Mammalia</taxon>
        <taxon>Eutheria</taxon>
        <taxon>Laurasiatheria</taxon>
        <taxon>Chiroptera</taxon>
        <taxon>Yinpterochiroptera</taxon>
        <taxon>Rhinolophoidea</taxon>
        <taxon>Rhinolophidae</taxon>
        <taxon>Rhinolophinae</taxon>
        <taxon>Rhinolophus</taxon>
    </lineage>
</organism>
<dbReference type="InterPro" id="IPR045687">
    <property type="entry name" value="PIGG/GPI7_C"/>
</dbReference>
<dbReference type="GO" id="GO:0006506">
    <property type="term" value="P:GPI anchor biosynthetic process"/>
    <property type="evidence" value="ECO:0007669"/>
    <property type="project" value="InterPro"/>
</dbReference>
<evidence type="ECO:0000313" key="5">
    <source>
        <dbReference type="Proteomes" id="UP000585614"/>
    </source>
</evidence>
<dbReference type="InterPro" id="IPR039527">
    <property type="entry name" value="PIGG/GPI7"/>
</dbReference>
<protein>
    <submittedName>
        <fullName evidence="4">Phosphatidylinositol glycan anchor biosynthesis class G</fullName>
    </submittedName>
</protein>
<dbReference type="PANTHER" id="PTHR23072:SF0">
    <property type="entry name" value="GPI ETHANOLAMINE PHOSPHATE TRANSFERASE 2"/>
    <property type="match status" value="1"/>
</dbReference>
<feature type="transmembrane region" description="Helical" evidence="2">
    <location>
        <begin position="6"/>
        <end position="28"/>
    </location>
</feature>
<evidence type="ECO:0000313" key="4">
    <source>
        <dbReference type="EMBL" id="KAF6372295.1"/>
    </source>
</evidence>
<name>A0A7J7ZE35_RHIFE</name>
<dbReference type="EMBL" id="JACAGC010000004">
    <property type="protein sequence ID" value="KAF6372295.1"/>
    <property type="molecule type" value="Genomic_DNA"/>
</dbReference>
<sequence length="655" mass="70791">MRMGSGTFAACCIAIEVLGVALFLRGFFPAPVRSSSGTEHQAEPPAPEPAAGASSNWTKLPPPLFSKVVIMLIDGLRDDFVFGSKGVKFMPYTTYVVEKGASHSFVAEAKPPTVTMPRIKALMTGSLPGFVDVIRNLNSPSVREDNLLFYLLLLILLAAHVTVCTSAESSCYFCSLPWLAAGGVMALISALLSAVLAALTKPFVDSRRLRTDPGPCPSRWSDVGLLAVLGTVGHALSLGASSFVEEEHQTWYFLVTTLGLALCHEAYSTCFLGGDAEPPGCHRTERGLDSMVPVQGGNPGCDVLELGQTHRRPASLDGPWGRDRWLVLASPWLTLACCRLLRALNPTGVQGAHRPGLGHWLASSDHRAELSVLAALSLLVIFALVQSRCSWASKVALGLGLLGVYCYRAATGSVLFPWQQDNKDISRGVVEARFVYVFVLGILFMGTKDWLKSQVTAAASKVRTRGLWETHSGFILLAALLSRPHNLPVLVSCLAIQAVMAKFIWKPLRHDAVEVTVMHYWFGQAFFYFQGNSNNMATVDVSAGFVGLDTYVAIPAALLTLFATYMGPVLWASHLLNFLSSEAGSGSALSRACFCYALVCSLPASAYIILVTSLRYHLFIWSVFSPKLLYEGTHLLVTAAICVLFTAVDQTHTKP</sequence>